<reference evidence="2 3" key="1">
    <citation type="journal article" date="2010" name="Stand. Genomic Sci.">
        <title>Complete genome sequence of Methanoplanus petrolearius type strain (SEBR 4847).</title>
        <authorList>
            <person name="Brambilla E."/>
            <person name="Djao O.D."/>
            <person name="Daligault H."/>
            <person name="Lapidus A."/>
            <person name="Lucas S."/>
            <person name="Hammon N."/>
            <person name="Nolan M."/>
            <person name="Tice H."/>
            <person name="Cheng J.F."/>
            <person name="Han C."/>
            <person name="Tapia R."/>
            <person name="Goodwin L."/>
            <person name="Pitluck S."/>
            <person name="Liolios K."/>
            <person name="Ivanova N."/>
            <person name="Mavromatis K."/>
            <person name="Mikhailova N."/>
            <person name="Pati A."/>
            <person name="Chen A."/>
            <person name="Palaniappan K."/>
            <person name="Land M."/>
            <person name="Hauser L."/>
            <person name="Chang Y.J."/>
            <person name="Jeffries C.D."/>
            <person name="Rohde M."/>
            <person name="Spring S."/>
            <person name="Sikorski J."/>
            <person name="Goker M."/>
            <person name="Woyke T."/>
            <person name="Bristow J."/>
            <person name="Eisen J.A."/>
            <person name="Markowitz V."/>
            <person name="Hugenholtz P."/>
            <person name="Kyrpides N.C."/>
            <person name="Klenk H.P."/>
        </authorList>
    </citation>
    <scope>NUCLEOTIDE SEQUENCE [LARGE SCALE GENOMIC DNA]</scope>
    <source>
        <strain evidence="3">DSM 11571 / OCM 486 / SEBR 4847</strain>
    </source>
</reference>
<dbReference type="PROSITE" id="PS50234">
    <property type="entry name" value="VWFA"/>
    <property type="match status" value="1"/>
</dbReference>
<accession>E1RK62</accession>
<sequence length="231" mass="25986">MTLEDIVEIAYPQQPHCPTILILDTSGSMMVNDKIAKLNEGIALFKDEIGKDELARKRVDLAVLSFGQKVNVIQDFTSIEEFEPEELVADGLTPMGEAIKKAVEMLGSRKDEYKKEGIDYYRPWIFLITDGEPTDMYEGDEMWKEVTNLVHEGEKAGKFLFFAVGVEDADLETLAKIAPPTRTPVKLKDNNFKDMFLWLSKSQAKVSASGVGEQIVLEDPIMFGWAEIPTF</sequence>
<dbReference type="eggNOG" id="arCOG02900">
    <property type="taxonomic scope" value="Archaea"/>
</dbReference>
<dbReference type="RefSeq" id="WP_013328963.1">
    <property type="nucleotide sequence ID" value="NC_014507.1"/>
</dbReference>
<dbReference type="InterPro" id="IPR011392">
    <property type="entry name" value="Tellurite-R_TerY"/>
</dbReference>
<dbReference type="Pfam" id="PF00092">
    <property type="entry name" value="VWA"/>
    <property type="match status" value="1"/>
</dbReference>
<dbReference type="Proteomes" id="UP000006565">
    <property type="component" value="Chromosome"/>
</dbReference>
<evidence type="ECO:0000313" key="2">
    <source>
        <dbReference type="EMBL" id="ADN35785.1"/>
    </source>
</evidence>
<dbReference type="GeneID" id="9743482"/>
<dbReference type="InterPro" id="IPR002035">
    <property type="entry name" value="VWF_A"/>
</dbReference>
<protein>
    <submittedName>
        <fullName evidence="2">von Willebrand factor type A</fullName>
    </submittedName>
</protein>
<proteinExistence type="predicted"/>
<evidence type="ECO:0000313" key="3">
    <source>
        <dbReference type="Proteomes" id="UP000006565"/>
    </source>
</evidence>
<dbReference type="HOGENOM" id="CLU_082324_2_0_2"/>
<dbReference type="PIRSF" id="PIRSF020634">
    <property type="entry name" value="TerY_vWA"/>
    <property type="match status" value="1"/>
</dbReference>
<name>E1RK62_METP4</name>
<dbReference type="SUPFAM" id="SSF53300">
    <property type="entry name" value="vWA-like"/>
    <property type="match status" value="1"/>
</dbReference>
<dbReference type="AlphaFoldDB" id="E1RK62"/>
<gene>
    <name evidence="2" type="ordered locus">Mpet_1018</name>
</gene>
<dbReference type="Gene3D" id="3.40.50.410">
    <property type="entry name" value="von Willebrand factor, type A domain"/>
    <property type="match status" value="1"/>
</dbReference>
<feature type="domain" description="VWFA" evidence="1">
    <location>
        <begin position="18"/>
        <end position="206"/>
    </location>
</feature>
<dbReference type="EMBL" id="CP002117">
    <property type="protein sequence ID" value="ADN35785.1"/>
    <property type="molecule type" value="Genomic_DNA"/>
</dbReference>
<dbReference type="STRING" id="679926.Mpet_1018"/>
<evidence type="ECO:0000259" key="1">
    <source>
        <dbReference type="PROSITE" id="PS50234"/>
    </source>
</evidence>
<keyword evidence="3" id="KW-1185">Reference proteome</keyword>
<organism evidence="2 3">
    <name type="scientific">Methanolacinia petrolearia (strain DSM 11571 / OCM 486 / SEBR 4847)</name>
    <name type="common">Methanoplanus petrolearius</name>
    <dbReference type="NCBI Taxonomy" id="679926"/>
    <lineage>
        <taxon>Archaea</taxon>
        <taxon>Methanobacteriati</taxon>
        <taxon>Methanobacteriota</taxon>
        <taxon>Stenosarchaea group</taxon>
        <taxon>Methanomicrobia</taxon>
        <taxon>Methanomicrobiales</taxon>
        <taxon>Methanomicrobiaceae</taxon>
        <taxon>Methanolacinia</taxon>
    </lineage>
</organism>
<dbReference type="InterPro" id="IPR036465">
    <property type="entry name" value="vWFA_dom_sf"/>
</dbReference>
<dbReference type="KEGG" id="mpi:Mpet_1018"/>
<dbReference type="OrthoDB" id="50290at2157"/>